<reference evidence="1" key="1">
    <citation type="submission" date="2020-02" db="EMBL/GenBank/DDBJ databases">
        <authorList>
            <person name="Scholz U."/>
            <person name="Mascher M."/>
            <person name="Fiebig A."/>
        </authorList>
    </citation>
    <scope>NUCLEOTIDE SEQUENCE</scope>
</reference>
<dbReference type="Proteomes" id="UP000663760">
    <property type="component" value="Chromosome 7"/>
</dbReference>
<evidence type="ECO:0000313" key="2">
    <source>
        <dbReference type="Proteomes" id="UP000663760"/>
    </source>
</evidence>
<dbReference type="AlphaFoldDB" id="A0A7I8KR69"/>
<dbReference type="EMBL" id="LR746270">
    <property type="protein sequence ID" value="CAA7399932.1"/>
    <property type="molecule type" value="Genomic_DNA"/>
</dbReference>
<sequence>MASERSRGNPRLVSVGRNPYRVVVTENWIEASEWARELQSVITSCGSVIYWMHSIHLAYSSRALVYRPAASEEGIILPDGLLLIFCNPSYFFIGDHIRQAMELLGVQNNLPLAPTIELRRAPGIFGIPLQDLLTTRLPLHVAAAAALLEDMNVSLLRTPTRFRRSRWNWPLNDDQVEEAVQAAAIPEMIGKLIIARDSEW</sequence>
<name>A0A7I8KR69_SPIIN</name>
<evidence type="ECO:0000313" key="1">
    <source>
        <dbReference type="EMBL" id="CAA7399932.1"/>
    </source>
</evidence>
<accession>A0A7I8KR69</accession>
<dbReference type="InterPro" id="IPR012337">
    <property type="entry name" value="RNaseH-like_sf"/>
</dbReference>
<organism evidence="1 2">
    <name type="scientific">Spirodela intermedia</name>
    <name type="common">Intermediate duckweed</name>
    <dbReference type="NCBI Taxonomy" id="51605"/>
    <lineage>
        <taxon>Eukaryota</taxon>
        <taxon>Viridiplantae</taxon>
        <taxon>Streptophyta</taxon>
        <taxon>Embryophyta</taxon>
        <taxon>Tracheophyta</taxon>
        <taxon>Spermatophyta</taxon>
        <taxon>Magnoliopsida</taxon>
        <taxon>Liliopsida</taxon>
        <taxon>Araceae</taxon>
        <taxon>Lemnoideae</taxon>
        <taxon>Spirodela</taxon>
    </lineage>
</organism>
<keyword evidence="2" id="KW-1185">Reference proteome</keyword>
<proteinExistence type="predicted"/>
<dbReference type="SUPFAM" id="SSF53098">
    <property type="entry name" value="Ribonuclease H-like"/>
    <property type="match status" value="1"/>
</dbReference>
<protein>
    <submittedName>
        <fullName evidence="1">Uncharacterized protein</fullName>
    </submittedName>
</protein>
<gene>
    <name evidence="1" type="ORF">SI8410_07010602</name>
</gene>